<feature type="transmembrane region" description="Helical" evidence="6">
    <location>
        <begin position="373"/>
        <end position="392"/>
    </location>
</feature>
<feature type="transmembrane region" description="Helical" evidence="6">
    <location>
        <begin position="148"/>
        <end position="167"/>
    </location>
</feature>
<dbReference type="GO" id="GO:0022857">
    <property type="term" value="F:transmembrane transporter activity"/>
    <property type="evidence" value="ECO:0007669"/>
    <property type="project" value="InterPro"/>
</dbReference>
<feature type="transmembrane region" description="Helical" evidence="6">
    <location>
        <begin position="116"/>
        <end position="136"/>
    </location>
</feature>
<dbReference type="Pfam" id="PF07690">
    <property type="entry name" value="MFS_1"/>
    <property type="match status" value="1"/>
</dbReference>
<keyword evidence="2" id="KW-0813">Transport</keyword>
<accession>A0AAJ0AAW7</accession>
<comment type="subcellular location">
    <subcellularLocation>
        <location evidence="1">Membrane</location>
        <topology evidence="1">Multi-pass membrane protein</topology>
    </subcellularLocation>
</comment>
<dbReference type="InterPro" id="IPR036259">
    <property type="entry name" value="MFS_trans_sf"/>
</dbReference>
<dbReference type="PANTHER" id="PTHR43791:SF43">
    <property type="entry name" value="MAJOR FACILITATOR SUPERFAMILY (MFS) PROFILE DOMAIN-CONTAINING PROTEIN"/>
    <property type="match status" value="1"/>
</dbReference>
<dbReference type="EMBL" id="JAHMHR010000065">
    <property type="protein sequence ID" value="KAK1659078.1"/>
    <property type="molecule type" value="Genomic_DNA"/>
</dbReference>
<dbReference type="PANTHER" id="PTHR43791">
    <property type="entry name" value="PERMEASE-RELATED"/>
    <property type="match status" value="1"/>
</dbReference>
<dbReference type="GO" id="GO:0016020">
    <property type="term" value="C:membrane"/>
    <property type="evidence" value="ECO:0007669"/>
    <property type="project" value="UniProtKB-SubCell"/>
</dbReference>
<dbReference type="InterPro" id="IPR011701">
    <property type="entry name" value="MFS"/>
</dbReference>
<name>A0AAJ0AAW7_9PEZI</name>
<comment type="caution">
    <text evidence="7">The sequence shown here is derived from an EMBL/GenBank/DDBJ whole genome shotgun (WGS) entry which is preliminary data.</text>
</comment>
<keyword evidence="8" id="KW-1185">Reference proteome</keyword>
<evidence type="ECO:0000256" key="5">
    <source>
        <dbReference type="ARBA" id="ARBA00023136"/>
    </source>
</evidence>
<evidence type="ECO:0000256" key="1">
    <source>
        <dbReference type="ARBA" id="ARBA00004141"/>
    </source>
</evidence>
<feature type="transmembrane region" description="Helical" evidence="6">
    <location>
        <begin position="304"/>
        <end position="328"/>
    </location>
</feature>
<sequence length="410" mass="46216">MGPHERSWATFGYFVRLLDSSNITNAYVSGMKEYLDFRGNKYLLQTFFTCGYLVGQVPSQSLLTRSAIYFHLQTNKLMAANSPFNLPPHGRASFGLFVTLCFAAVKDVRQVLAMRFLLGVLESPFIFGVLTIMGSWYTPRELSKRISIFYLASYAASIFSGYPLVAICKGLNGAGGLPGWQWLFIFCGIISIWAPIWGCFAVPDNPHITKALWKRTGEQSKHIARMEAIDRRKPRPLMKARVSAIFTNWPIYFFSFALLKSLNRFTVYQIKLFPTAAQAVGLVSDGLGKRWQVLLISAFIDSSYALIFVVYVINAASWGFWPVLYAWAIEIMHKNMEERAIVIGVAETLGQAFIAWVPVVILDVDKYAPSFHMGFSVVCGVSVLKLSSIFLIRYVEKRKVTKNDQESTSE</sequence>
<keyword evidence="5 6" id="KW-0472">Membrane</keyword>
<dbReference type="Proteomes" id="UP001224890">
    <property type="component" value="Unassembled WGS sequence"/>
</dbReference>
<gene>
    <name evidence="7" type="ORF">BDP55DRAFT_697933</name>
</gene>
<proteinExistence type="predicted"/>
<dbReference type="GeneID" id="85462264"/>
<evidence type="ECO:0000313" key="7">
    <source>
        <dbReference type="EMBL" id="KAK1659078.1"/>
    </source>
</evidence>
<dbReference type="Gene3D" id="1.20.1250.20">
    <property type="entry name" value="MFS general substrate transporter like domains"/>
    <property type="match status" value="1"/>
</dbReference>
<feature type="transmembrane region" description="Helical" evidence="6">
    <location>
        <begin position="240"/>
        <end position="259"/>
    </location>
</feature>
<dbReference type="RefSeq" id="XP_060423842.1">
    <property type="nucleotide sequence ID" value="XM_060577738.1"/>
</dbReference>
<dbReference type="AlphaFoldDB" id="A0AAJ0AAW7"/>
<reference evidence="7" key="1">
    <citation type="submission" date="2021-06" db="EMBL/GenBank/DDBJ databases">
        <title>Comparative genomics, transcriptomics and evolutionary studies reveal genomic signatures of adaptation to plant cell wall in hemibiotrophic fungi.</title>
        <authorList>
            <consortium name="DOE Joint Genome Institute"/>
            <person name="Baroncelli R."/>
            <person name="Diaz J.F."/>
            <person name="Benocci T."/>
            <person name="Peng M."/>
            <person name="Battaglia E."/>
            <person name="Haridas S."/>
            <person name="Andreopoulos W."/>
            <person name="Labutti K."/>
            <person name="Pangilinan J."/>
            <person name="Floch G.L."/>
            <person name="Makela M.R."/>
            <person name="Henrissat B."/>
            <person name="Grigoriev I.V."/>
            <person name="Crouch J.A."/>
            <person name="De Vries R.P."/>
            <person name="Sukno S.A."/>
            <person name="Thon M.R."/>
        </authorList>
    </citation>
    <scope>NUCLEOTIDE SEQUENCE</scope>
    <source>
        <strain evidence="7">CBS 193.32</strain>
    </source>
</reference>
<feature type="transmembrane region" description="Helical" evidence="6">
    <location>
        <begin position="340"/>
        <end position="361"/>
    </location>
</feature>
<evidence type="ECO:0000256" key="6">
    <source>
        <dbReference type="SAM" id="Phobius"/>
    </source>
</evidence>
<evidence type="ECO:0000313" key="8">
    <source>
        <dbReference type="Proteomes" id="UP001224890"/>
    </source>
</evidence>
<evidence type="ECO:0000256" key="3">
    <source>
        <dbReference type="ARBA" id="ARBA00022692"/>
    </source>
</evidence>
<keyword evidence="4 6" id="KW-1133">Transmembrane helix</keyword>
<evidence type="ECO:0000256" key="4">
    <source>
        <dbReference type="ARBA" id="ARBA00022989"/>
    </source>
</evidence>
<evidence type="ECO:0000256" key="2">
    <source>
        <dbReference type="ARBA" id="ARBA00022448"/>
    </source>
</evidence>
<dbReference type="SUPFAM" id="SSF103473">
    <property type="entry name" value="MFS general substrate transporter"/>
    <property type="match status" value="1"/>
</dbReference>
<organism evidence="7 8">
    <name type="scientific">Colletotrichum godetiae</name>
    <dbReference type="NCBI Taxonomy" id="1209918"/>
    <lineage>
        <taxon>Eukaryota</taxon>
        <taxon>Fungi</taxon>
        <taxon>Dikarya</taxon>
        <taxon>Ascomycota</taxon>
        <taxon>Pezizomycotina</taxon>
        <taxon>Sordariomycetes</taxon>
        <taxon>Hypocreomycetidae</taxon>
        <taxon>Glomerellales</taxon>
        <taxon>Glomerellaceae</taxon>
        <taxon>Colletotrichum</taxon>
        <taxon>Colletotrichum acutatum species complex</taxon>
    </lineage>
</organism>
<feature type="transmembrane region" description="Helical" evidence="6">
    <location>
        <begin position="179"/>
        <end position="202"/>
    </location>
</feature>
<protein>
    <submittedName>
        <fullName evidence="7">Major facilitator superfamily domain-containing protein</fullName>
    </submittedName>
</protein>
<keyword evidence="3 6" id="KW-0812">Transmembrane</keyword>